<evidence type="ECO:0000313" key="2">
    <source>
        <dbReference type="Proteomes" id="UP001374803"/>
    </source>
</evidence>
<evidence type="ECO:0008006" key="3">
    <source>
        <dbReference type="Google" id="ProtNLM"/>
    </source>
</evidence>
<accession>A0ABZ2L2N4</accession>
<dbReference type="Proteomes" id="UP001374803">
    <property type="component" value="Chromosome"/>
</dbReference>
<gene>
    <name evidence="1" type="ORF">LVJ94_50840</name>
</gene>
<dbReference type="RefSeq" id="WP_394834824.1">
    <property type="nucleotide sequence ID" value="NZ_CP089929.1"/>
</dbReference>
<reference evidence="1" key="1">
    <citation type="submission" date="2021-12" db="EMBL/GenBank/DDBJ databases">
        <title>Discovery of the Pendulisporaceae a myxobacterial family with distinct sporulation behavior and unique specialized metabolism.</title>
        <authorList>
            <person name="Garcia R."/>
            <person name="Popoff A."/>
            <person name="Bader C.D."/>
            <person name="Loehr J."/>
            <person name="Walesch S."/>
            <person name="Walt C."/>
            <person name="Boldt J."/>
            <person name="Bunk B."/>
            <person name="Haeckl F.J.F.P.J."/>
            <person name="Gunesch A.P."/>
            <person name="Birkelbach J."/>
            <person name="Nuebel U."/>
            <person name="Pietschmann T."/>
            <person name="Bach T."/>
            <person name="Mueller R."/>
        </authorList>
    </citation>
    <scope>NUCLEOTIDE SEQUENCE</scope>
    <source>
        <strain evidence="1">MSr11367</strain>
    </source>
</reference>
<protein>
    <recommendedName>
        <fullName evidence="3">Lipoprotein</fullName>
    </recommendedName>
</protein>
<name>A0ABZ2L2N4_9BACT</name>
<dbReference type="EMBL" id="CP089983">
    <property type="protein sequence ID" value="WXB05182.1"/>
    <property type="molecule type" value="Genomic_DNA"/>
</dbReference>
<sequence>MSCAALAGTVAACADDSSGKSDQPVAGGAKGGEIHIYNKNTDMGSSHEASANFYAGGWTDAVEAHCETTTEGSCIISRCQPFTQEDFARPTPVPVPANAGTIEIRRSNSDKVLVLDPIRGGLTESGSIWSGGEDIFIKASGDPAGVPAFETTLKAPSMITVSVPGQTGGKDVRIPRSKDLDVTWTREGAAFGTVKLVLGGSARGDMSNVACTYPVESGAGKVPASVLGSLAAGNGGLRFDLTEERTVEIDGGWKVRVSVRAGAAGLDPQGLAGGNVIFE</sequence>
<keyword evidence="2" id="KW-1185">Reference proteome</keyword>
<proteinExistence type="predicted"/>
<organism evidence="1 2">
    <name type="scientific">Pendulispora rubella</name>
    <dbReference type="NCBI Taxonomy" id="2741070"/>
    <lineage>
        <taxon>Bacteria</taxon>
        <taxon>Pseudomonadati</taxon>
        <taxon>Myxococcota</taxon>
        <taxon>Myxococcia</taxon>
        <taxon>Myxococcales</taxon>
        <taxon>Sorangiineae</taxon>
        <taxon>Pendulisporaceae</taxon>
        <taxon>Pendulispora</taxon>
    </lineage>
</organism>
<evidence type="ECO:0000313" key="1">
    <source>
        <dbReference type="EMBL" id="WXB05182.1"/>
    </source>
</evidence>